<evidence type="ECO:0000313" key="3">
    <source>
        <dbReference type="Proteomes" id="UP000664417"/>
    </source>
</evidence>
<dbReference type="PRINTS" id="PR00996">
    <property type="entry name" value="CHERMTFRASE"/>
</dbReference>
<dbReference type="Proteomes" id="UP000664417">
    <property type="component" value="Unassembled WGS sequence"/>
</dbReference>
<feature type="domain" description="CheR-type methyltransferase" evidence="1">
    <location>
        <begin position="1"/>
        <end position="251"/>
    </location>
</feature>
<dbReference type="InterPro" id="IPR029063">
    <property type="entry name" value="SAM-dependent_MTases_sf"/>
</dbReference>
<dbReference type="AlphaFoldDB" id="A0A8J7U5P8"/>
<dbReference type="SUPFAM" id="SSF53335">
    <property type="entry name" value="S-adenosyl-L-methionine-dependent methyltransferases"/>
    <property type="match status" value="1"/>
</dbReference>
<dbReference type="InterPro" id="IPR022641">
    <property type="entry name" value="CheR_N"/>
</dbReference>
<keyword evidence="3" id="KW-1185">Reference proteome</keyword>
<dbReference type="InterPro" id="IPR050903">
    <property type="entry name" value="Bact_Chemotaxis_MeTrfase"/>
</dbReference>
<dbReference type="SUPFAM" id="SSF47757">
    <property type="entry name" value="Chemotaxis receptor methyltransferase CheR, N-terminal domain"/>
    <property type="match status" value="1"/>
</dbReference>
<evidence type="ECO:0000313" key="2">
    <source>
        <dbReference type="EMBL" id="MBO1320683.1"/>
    </source>
</evidence>
<dbReference type="GO" id="GO:0008757">
    <property type="term" value="F:S-adenosylmethionine-dependent methyltransferase activity"/>
    <property type="evidence" value="ECO:0007669"/>
    <property type="project" value="InterPro"/>
</dbReference>
<accession>A0A8J7U5P8</accession>
<protein>
    <submittedName>
        <fullName evidence="2">Protein-glutamate O-methyltransferase CheR</fullName>
    </submittedName>
</protein>
<name>A0A8J7U5P8_9BACT</name>
<dbReference type="Pfam" id="PF01739">
    <property type="entry name" value="CheR"/>
    <property type="match status" value="1"/>
</dbReference>
<dbReference type="SMART" id="SM00138">
    <property type="entry name" value="MeTrc"/>
    <property type="match status" value="1"/>
</dbReference>
<dbReference type="PANTHER" id="PTHR24422">
    <property type="entry name" value="CHEMOTAXIS PROTEIN METHYLTRANSFERASE"/>
    <property type="match status" value="1"/>
</dbReference>
<proteinExistence type="predicted"/>
<comment type="caution">
    <text evidence="2">The sequence shown here is derived from an EMBL/GenBank/DDBJ whole genome shotgun (WGS) entry which is preliminary data.</text>
</comment>
<dbReference type="PROSITE" id="PS50123">
    <property type="entry name" value="CHER"/>
    <property type="match status" value="1"/>
</dbReference>
<evidence type="ECO:0000259" key="1">
    <source>
        <dbReference type="PROSITE" id="PS50123"/>
    </source>
</evidence>
<reference evidence="2" key="1">
    <citation type="submission" date="2021-03" db="EMBL/GenBank/DDBJ databases">
        <authorList>
            <person name="Wang G."/>
        </authorList>
    </citation>
    <scope>NUCLEOTIDE SEQUENCE</scope>
    <source>
        <strain evidence="2">KCTC 12899</strain>
    </source>
</reference>
<gene>
    <name evidence="2" type="ORF">J3U88_19550</name>
</gene>
<dbReference type="Gene3D" id="3.40.50.150">
    <property type="entry name" value="Vaccinia Virus protein VP39"/>
    <property type="match status" value="1"/>
</dbReference>
<dbReference type="PANTHER" id="PTHR24422:SF8">
    <property type="entry name" value="CHEMOTAXIS PROTEIN"/>
    <property type="match status" value="1"/>
</dbReference>
<organism evidence="2 3">
    <name type="scientific">Acanthopleuribacter pedis</name>
    <dbReference type="NCBI Taxonomy" id="442870"/>
    <lineage>
        <taxon>Bacteria</taxon>
        <taxon>Pseudomonadati</taxon>
        <taxon>Acidobacteriota</taxon>
        <taxon>Holophagae</taxon>
        <taxon>Acanthopleuribacterales</taxon>
        <taxon>Acanthopleuribacteraceae</taxon>
        <taxon>Acanthopleuribacter</taxon>
    </lineage>
</organism>
<dbReference type="InterPro" id="IPR000780">
    <property type="entry name" value="CheR_MeTrfase"/>
</dbReference>
<dbReference type="RefSeq" id="WP_207860636.1">
    <property type="nucleotide sequence ID" value="NZ_JAFREP010000018.1"/>
</dbReference>
<dbReference type="EMBL" id="JAFREP010000018">
    <property type="protein sequence ID" value="MBO1320683.1"/>
    <property type="molecule type" value="Genomic_DNA"/>
</dbReference>
<dbReference type="InterPro" id="IPR022642">
    <property type="entry name" value="CheR_C"/>
</dbReference>
<dbReference type="Pfam" id="PF03705">
    <property type="entry name" value="CheR_N"/>
    <property type="match status" value="1"/>
</dbReference>
<sequence length="290" mass="33641">MRHTENERIELRLLKEAIFHKYGYDFRNYAEASIKRRVMAFLKETRIESISMLQHRVLYDASLFKHLLAGLSINVTEMFRDPGFYASIRKYVIPILRELPFFKLWHAGCSTGMEVYSMAIILEEEGLSEKARIYATDFDETVLQKARDGIFPLEHAREYTANYQKAGGLASFSDYFTAKYEHAIFKSSLKKNVVFADHNLASDGVFGEMNLIFCRNVLIYFNKDLQNRVFKLFYESLADDGFLCLGAKESIRYSRYSDAFADVAPKDKIYRKIENGPAAETPIRPYHDLS</sequence>